<evidence type="ECO:0000256" key="5">
    <source>
        <dbReference type="ARBA" id="ARBA00022692"/>
    </source>
</evidence>
<dbReference type="InterPro" id="IPR029058">
    <property type="entry name" value="AB_hydrolase_fold"/>
</dbReference>
<dbReference type="InterPro" id="IPR012908">
    <property type="entry name" value="PGAP1-ab_dom-like"/>
</dbReference>
<accession>A0A6P7YPH9</accession>
<dbReference type="RefSeq" id="XP_030065140.1">
    <property type="nucleotide sequence ID" value="XM_030209280.1"/>
</dbReference>
<dbReference type="PANTHER" id="PTHR15495">
    <property type="entry name" value="NEGATIVE REGULATOR OF VESICLE FORMATION-RELATED"/>
    <property type="match status" value="1"/>
</dbReference>
<feature type="domain" description="GPI inositol-deacylase PGAP1-like alpha/beta" evidence="15">
    <location>
        <begin position="77"/>
        <end position="297"/>
    </location>
</feature>
<evidence type="ECO:0000256" key="14">
    <source>
        <dbReference type="SAM" id="SignalP"/>
    </source>
</evidence>
<dbReference type="FunFam" id="3.40.50.1820:FF:000026">
    <property type="entry name" value="GPI inositol-deacylase"/>
    <property type="match status" value="1"/>
</dbReference>
<keyword evidence="10 13" id="KW-0472">Membrane</keyword>
<keyword evidence="5 13" id="KW-0812">Transmembrane</keyword>
<dbReference type="EC" id="3.1.-.-" evidence="13"/>
<evidence type="ECO:0000313" key="18">
    <source>
        <dbReference type="RefSeq" id="XP_030065140.1"/>
    </source>
</evidence>
<dbReference type="GO" id="GO:0005789">
    <property type="term" value="C:endoplasmic reticulum membrane"/>
    <property type="evidence" value="ECO:0007669"/>
    <property type="project" value="UniProtKB-SubCell"/>
</dbReference>
<dbReference type="GO" id="GO:0015031">
    <property type="term" value="P:protein transport"/>
    <property type="evidence" value="ECO:0007669"/>
    <property type="project" value="UniProtKB-KW"/>
</dbReference>
<feature type="transmembrane region" description="Helical" evidence="13">
    <location>
        <begin position="830"/>
        <end position="853"/>
    </location>
</feature>
<evidence type="ECO:0000313" key="17">
    <source>
        <dbReference type="Proteomes" id="UP000515156"/>
    </source>
</evidence>
<protein>
    <recommendedName>
        <fullName evidence="3 13">GPI inositol-deacylase</fullName>
        <ecNumber evidence="13">3.1.-.-</ecNumber>
    </recommendedName>
</protein>
<gene>
    <name evidence="18" type="primary">PGAP1</name>
</gene>
<comment type="subcellular location">
    <subcellularLocation>
        <location evidence="1">Endoplasmic reticulum membrane</location>
        <topology evidence="1">Multi-pass membrane protein</topology>
    </subcellularLocation>
</comment>
<keyword evidence="8 13" id="KW-0653">Protein transport</keyword>
<evidence type="ECO:0000256" key="4">
    <source>
        <dbReference type="ARBA" id="ARBA00022448"/>
    </source>
</evidence>
<feature type="transmembrane region" description="Helical" evidence="13">
    <location>
        <begin position="903"/>
        <end position="936"/>
    </location>
</feature>
<evidence type="ECO:0000256" key="6">
    <source>
        <dbReference type="ARBA" id="ARBA00022801"/>
    </source>
</evidence>
<keyword evidence="6 13" id="KW-0378">Hydrolase</keyword>
<dbReference type="CTD" id="80055"/>
<evidence type="ECO:0000256" key="1">
    <source>
        <dbReference type="ARBA" id="ARBA00004477"/>
    </source>
</evidence>
<evidence type="ECO:0000259" key="15">
    <source>
        <dbReference type="Pfam" id="PF07819"/>
    </source>
</evidence>
<dbReference type="Proteomes" id="UP000515156">
    <property type="component" value="Chromosome 7"/>
</dbReference>
<feature type="transmembrane region" description="Helical" evidence="13">
    <location>
        <begin position="730"/>
        <end position="756"/>
    </location>
</feature>
<sequence>MRPVSAVCWGTLLCLVLLGAWDLFRGNEENRCSMTYMFEYPEYLKIKLPKRISRRYPSYELYLYGEGVYAKENAKLELTGIPILFLPGNAGSYKQVRSLGSIALRKAENIDLRFNFNFFSISFNEELVALYGGSLRKQTKFVYECVKAILQLYKGQDFAPHNVAIIGHSMGGLVARALFALKNFNPDLINLIITQATPHVAPVLPVDRFLIDFYTNVNNYWILKSKELRNVTILSVAGGFRDYQVRSGLAFLPRSNSQHSALSVLSSSVPRCWASTDHLSIVWCKELILATIRAFFDLIDEDTKQISEDPERRMAVLNHHFVRHPAKYFEEKDDTVITLSGSSIWIPVQTLKWTYTVNKESNETFFTFLLSSFRKNYSHFHCQSNFMYTNSWIYGCKNNGSFKCLEVDDLSWKTELLPTVKVVTLKLEDYSSFSHVVVHVPTTNGTKFTIDCEFFNEDSRTVHVPVTHLLSFGLYSSKVKLNSSGLVHNVQLQHFNQIYQAFNILIERHCQSVKERKLSVYRLRVPWSLEDSTVISSDAVSTGIPAKLHVAQSVNDSSVVTLILYSSQDCQFEISVKTSFMQILGQVIRFHGPSLPVFIVSNILLAYGGQLKALISEGHCIKYDLALERTARPYKIEPIINICKFLLGFNWFRSFWNVLLLPELDTIIQTSQGVWFPLASLFLLVCGTGIAYWFGILFSALLRLFSSLWIALKRSCVLPEDNKILTLRRLCLCVLLVILSMMTCGAFALLLVYLHYLFKVIKLYSAVRQSRSSFNLVAKAGEMLNHSKKETIENCGSANISAAGEGQHLSSSCNLPSHSDMDNAVDNLNMHITIMNLLTWIILLSSPSLIYWLKNLRYSIQLDPDPCGPVAIILIFALEMIMNSSITSVKSSILLKTASRLQLLLAIATVAFGTMHLYRALYFVTLSLFFHVLCCFV</sequence>
<dbReference type="GO" id="GO:0050185">
    <property type="term" value="F:phosphatidylinositol deacylase activity"/>
    <property type="evidence" value="ECO:0007669"/>
    <property type="project" value="TreeGrafter"/>
</dbReference>
<keyword evidence="9 13" id="KW-1133">Transmembrane helix</keyword>
<dbReference type="FunCoup" id="A0A6P7YPH9">
    <property type="interactions" value="1484"/>
</dbReference>
<dbReference type="GO" id="GO:0006888">
    <property type="term" value="P:endoplasmic reticulum to Golgi vesicle-mediated transport"/>
    <property type="evidence" value="ECO:0007669"/>
    <property type="project" value="TreeGrafter"/>
</dbReference>
<keyword evidence="11" id="KW-0325">Glycoprotein</keyword>
<keyword evidence="17" id="KW-1185">Reference proteome</keyword>
<evidence type="ECO:0000256" key="7">
    <source>
        <dbReference type="ARBA" id="ARBA00022824"/>
    </source>
</evidence>
<dbReference type="InParanoid" id="A0A6P7YPH9"/>
<dbReference type="GeneID" id="115474011"/>
<proteinExistence type="inferred from homology"/>
<comment type="similarity">
    <text evidence="2 13">Belongs to the GPI inositol-deacylase family.</text>
</comment>
<dbReference type="Pfam" id="PF24660">
    <property type="entry name" value="PGAP1_3rd"/>
    <property type="match status" value="1"/>
</dbReference>
<comment type="function">
    <text evidence="12 13">GPI inositol-deacylase that catalyzes the remove of the acyl chain linked to the 2-OH position of inositol ring from the GPI-anchored protein (GPI-AP) in the endoplasmic reticulum. Initiates the post-attachment remodeling phase of GPI-AP biogenesis and participates in endoplasmic reticulum (ER)-to-Golgi transport of GPI-anchored protein.</text>
</comment>
<organism evidence="17 18">
    <name type="scientific">Microcaecilia unicolor</name>
    <dbReference type="NCBI Taxonomy" id="1415580"/>
    <lineage>
        <taxon>Eukaryota</taxon>
        <taxon>Metazoa</taxon>
        <taxon>Chordata</taxon>
        <taxon>Craniata</taxon>
        <taxon>Vertebrata</taxon>
        <taxon>Euteleostomi</taxon>
        <taxon>Amphibia</taxon>
        <taxon>Gymnophiona</taxon>
        <taxon>Siphonopidae</taxon>
        <taxon>Microcaecilia</taxon>
    </lineage>
</organism>
<dbReference type="Pfam" id="PF25140">
    <property type="entry name" value="PGAP1_TMD"/>
    <property type="match status" value="1"/>
</dbReference>
<comment type="caution">
    <text evidence="13">Lacks conserved residue(s) required for the propagation of feature annotation.</text>
</comment>
<reference evidence="18" key="1">
    <citation type="submission" date="2025-08" db="UniProtKB">
        <authorList>
            <consortium name="RefSeq"/>
        </authorList>
    </citation>
    <scope>IDENTIFICATION</scope>
</reference>
<evidence type="ECO:0000256" key="11">
    <source>
        <dbReference type="ARBA" id="ARBA00023180"/>
    </source>
</evidence>
<dbReference type="OrthoDB" id="348976at2759"/>
<dbReference type="InterPro" id="IPR056824">
    <property type="entry name" value="PGAP1_TMD"/>
</dbReference>
<dbReference type="GO" id="GO:0006505">
    <property type="term" value="P:GPI anchor metabolic process"/>
    <property type="evidence" value="ECO:0007669"/>
    <property type="project" value="TreeGrafter"/>
</dbReference>
<dbReference type="AlphaFoldDB" id="A0A6P7YPH9"/>
<evidence type="ECO:0000256" key="2">
    <source>
        <dbReference type="ARBA" id="ARBA00006931"/>
    </source>
</evidence>
<dbReference type="PANTHER" id="PTHR15495:SF7">
    <property type="entry name" value="GPI INOSITOL-DEACYLASE"/>
    <property type="match status" value="1"/>
</dbReference>
<dbReference type="Gene3D" id="3.40.50.1820">
    <property type="entry name" value="alpha/beta hydrolase"/>
    <property type="match status" value="1"/>
</dbReference>
<feature type="domain" description="GPI inositol-deacylase transmembrane" evidence="16">
    <location>
        <begin position="595"/>
        <end position="936"/>
    </location>
</feature>
<evidence type="ECO:0000256" key="9">
    <source>
        <dbReference type="ARBA" id="ARBA00022989"/>
    </source>
</evidence>
<dbReference type="Pfam" id="PF25141">
    <property type="entry name" value="PGAP1_2nd"/>
    <property type="match status" value="1"/>
</dbReference>
<keyword evidence="14" id="KW-0732">Signal</keyword>
<dbReference type="Pfam" id="PF07819">
    <property type="entry name" value="PGAP1"/>
    <property type="match status" value="1"/>
</dbReference>
<evidence type="ECO:0000256" key="13">
    <source>
        <dbReference type="RuleBase" id="RU365011"/>
    </source>
</evidence>
<keyword evidence="4 13" id="KW-0813">Transport</keyword>
<feature type="chain" id="PRO_5027836230" description="GPI inositol-deacylase" evidence="14">
    <location>
        <begin position="27"/>
        <end position="937"/>
    </location>
</feature>
<evidence type="ECO:0000256" key="8">
    <source>
        <dbReference type="ARBA" id="ARBA00022927"/>
    </source>
</evidence>
<name>A0A6P7YPH9_9AMPH</name>
<dbReference type="KEGG" id="muo:115474011"/>
<feature type="signal peptide" evidence="14">
    <location>
        <begin position="1"/>
        <end position="26"/>
    </location>
</feature>
<evidence type="ECO:0000256" key="10">
    <source>
        <dbReference type="ARBA" id="ARBA00023136"/>
    </source>
</evidence>
<evidence type="ECO:0000256" key="12">
    <source>
        <dbReference type="ARBA" id="ARBA00093318"/>
    </source>
</evidence>
<dbReference type="InterPro" id="IPR039529">
    <property type="entry name" value="PGAP1/BST1"/>
</dbReference>
<evidence type="ECO:0000259" key="16">
    <source>
        <dbReference type="Pfam" id="PF25140"/>
    </source>
</evidence>
<evidence type="ECO:0000256" key="3">
    <source>
        <dbReference type="ARBA" id="ARBA00015856"/>
    </source>
</evidence>
<dbReference type="SUPFAM" id="SSF53474">
    <property type="entry name" value="alpha/beta-Hydrolases"/>
    <property type="match status" value="1"/>
</dbReference>
<feature type="transmembrane region" description="Helical" evidence="13">
    <location>
        <begin position="674"/>
        <end position="705"/>
    </location>
</feature>
<keyword evidence="7 13" id="KW-0256">Endoplasmic reticulum</keyword>